<feature type="domain" description="EamA" evidence="2">
    <location>
        <begin position="144"/>
        <end position="281"/>
    </location>
</feature>
<dbReference type="InterPro" id="IPR000620">
    <property type="entry name" value="EamA_dom"/>
</dbReference>
<dbReference type="PANTHER" id="PTHR22911">
    <property type="entry name" value="ACYL-MALONYL CONDENSING ENZYME-RELATED"/>
    <property type="match status" value="1"/>
</dbReference>
<feature type="domain" description="EamA" evidence="2">
    <location>
        <begin position="7"/>
        <end position="132"/>
    </location>
</feature>
<evidence type="ECO:0000256" key="1">
    <source>
        <dbReference type="SAM" id="Phobius"/>
    </source>
</evidence>
<organism evidence="3 4">
    <name type="scientific">Neptuniibacter pectenicola</name>
    <dbReference type="NCBI Taxonomy" id="1806669"/>
    <lineage>
        <taxon>Bacteria</taxon>
        <taxon>Pseudomonadati</taxon>
        <taxon>Pseudomonadota</taxon>
        <taxon>Gammaproteobacteria</taxon>
        <taxon>Oceanospirillales</taxon>
        <taxon>Oceanospirillaceae</taxon>
        <taxon>Neptuniibacter</taxon>
    </lineage>
</organism>
<proteinExistence type="predicted"/>
<dbReference type="RefSeq" id="WP_342853809.1">
    <property type="nucleotide sequence ID" value="NZ_JBBMRA010000002.1"/>
</dbReference>
<keyword evidence="1" id="KW-0472">Membrane</keyword>
<gene>
    <name evidence="3" type="ORF">WNY58_04080</name>
</gene>
<dbReference type="Proteomes" id="UP001449225">
    <property type="component" value="Unassembled WGS sequence"/>
</dbReference>
<feature type="transmembrane region" description="Helical" evidence="1">
    <location>
        <begin position="114"/>
        <end position="132"/>
    </location>
</feature>
<feature type="transmembrane region" description="Helical" evidence="1">
    <location>
        <begin position="31"/>
        <end position="49"/>
    </location>
</feature>
<feature type="transmembrane region" description="Helical" evidence="1">
    <location>
        <begin position="6"/>
        <end position="22"/>
    </location>
</feature>
<dbReference type="InterPro" id="IPR037185">
    <property type="entry name" value="EmrE-like"/>
</dbReference>
<feature type="transmembrane region" description="Helical" evidence="1">
    <location>
        <begin position="176"/>
        <end position="196"/>
    </location>
</feature>
<dbReference type="Gene3D" id="1.10.3730.20">
    <property type="match status" value="2"/>
</dbReference>
<feature type="transmembrane region" description="Helical" evidence="1">
    <location>
        <begin position="208"/>
        <end position="229"/>
    </location>
</feature>
<feature type="transmembrane region" description="Helical" evidence="1">
    <location>
        <begin position="235"/>
        <end position="255"/>
    </location>
</feature>
<dbReference type="Pfam" id="PF00892">
    <property type="entry name" value="EamA"/>
    <property type="match status" value="2"/>
</dbReference>
<accession>A0ABU9TPB7</accession>
<dbReference type="EMBL" id="JBBMRA010000002">
    <property type="protein sequence ID" value="MEM5535566.1"/>
    <property type="molecule type" value="Genomic_DNA"/>
</dbReference>
<evidence type="ECO:0000259" key="2">
    <source>
        <dbReference type="Pfam" id="PF00892"/>
    </source>
</evidence>
<keyword evidence="1" id="KW-1133">Transmembrane helix</keyword>
<dbReference type="PANTHER" id="PTHR22911:SF137">
    <property type="entry name" value="SOLUTE CARRIER FAMILY 35 MEMBER G2-RELATED"/>
    <property type="match status" value="1"/>
</dbReference>
<feature type="transmembrane region" description="Helical" evidence="1">
    <location>
        <begin position="61"/>
        <end position="78"/>
    </location>
</feature>
<sequence>MDNPYVLIGLSVIMHVTWNLLARHVNPKANYLWWGLLSHCVILGPFALWHLFRNAQWEGPLISAIVITSCANAFYFIALRRAYHYAPVSLVYPLARSSPLLIALWSFLFFGNTYSPFELFAILVSVVGLWIVGSSSKVGDTKKALPWTFAAALGTSIYSLSDKVAVTYLPGFSEQLGFITVGYLCAFISLTLVQRVESNIWIPAERPSLFYIVLGGCCIGTSYALVVSAMQLMPAAHVVSFTNTGIILAVLLSIFVFHEKEQWKKRLIGAMVVSAGLVILYSGS</sequence>
<protein>
    <submittedName>
        <fullName evidence="3">EamA family transporter</fullName>
    </submittedName>
</protein>
<name>A0ABU9TPB7_9GAMM</name>
<feature type="transmembrane region" description="Helical" evidence="1">
    <location>
        <begin position="144"/>
        <end position="161"/>
    </location>
</feature>
<comment type="caution">
    <text evidence="3">The sequence shown here is derived from an EMBL/GenBank/DDBJ whole genome shotgun (WGS) entry which is preliminary data.</text>
</comment>
<keyword evidence="4" id="KW-1185">Reference proteome</keyword>
<reference evidence="3 4" key="1">
    <citation type="submission" date="2024-03" db="EMBL/GenBank/DDBJ databases">
        <title>Community enrichment and isolation of bacterial strains for fucoidan degradation.</title>
        <authorList>
            <person name="Sichert A."/>
        </authorList>
    </citation>
    <scope>NUCLEOTIDE SEQUENCE [LARGE SCALE GENOMIC DNA]</scope>
    <source>
        <strain evidence="3 4">AS76</strain>
    </source>
</reference>
<evidence type="ECO:0000313" key="4">
    <source>
        <dbReference type="Proteomes" id="UP001449225"/>
    </source>
</evidence>
<keyword evidence="1" id="KW-0812">Transmembrane</keyword>
<dbReference type="SUPFAM" id="SSF103481">
    <property type="entry name" value="Multidrug resistance efflux transporter EmrE"/>
    <property type="match status" value="2"/>
</dbReference>
<evidence type="ECO:0000313" key="3">
    <source>
        <dbReference type="EMBL" id="MEM5535566.1"/>
    </source>
</evidence>
<feature type="transmembrane region" description="Helical" evidence="1">
    <location>
        <begin position="90"/>
        <end position="108"/>
    </location>
</feature>